<proteinExistence type="predicted"/>
<comment type="caution">
    <text evidence="2">The sequence shown here is derived from an EMBL/GenBank/DDBJ whole genome shotgun (WGS) entry which is preliminary data.</text>
</comment>
<dbReference type="InterPro" id="IPR053204">
    <property type="entry name" value="Oxopyrrolidines_Biosynth-assoc"/>
</dbReference>
<feature type="signal peptide" evidence="1">
    <location>
        <begin position="1"/>
        <end position="28"/>
    </location>
</feature>
<dbReference type="Pfam" id="PF12311">
    <property type="entry name" value="DUF3632"/>
    <property type="match status" value="1"/>
</dbReference>
<accession>A0ABY0H4Q6</accession>
<dbReference type="Proteomes" id="UP000294003">
    <property type="component" value="Unassembled WGS sequence"/>
</dbReference>
<dbReference type="PANTHER" id="PTHR38797">
    <property type="entry name" value="NUCLEAR PORE COMPLEX PROTEIN NUP85-RELATED"/>
    <property type="match status" value="1"/>
</dbReference>
<evidence type="ECO:0000313" key="2">
    <source>
        <dbReference type="EMBL" id="RYO84735.1"/>
    </source>
</evidence>
<name>A0ABY0H4Q6_9PEZI</name>
<evidence type="ECO:0000313" key="3">
    <source>
        <dbReference type="Proteomes" id="UP000294003"/>
    </source>
</evidence>
<evidence type="ECO:0008006" key="4">
    <source>
        <dbReference type="Google" id="ProtNLM"/>
    </source>
</evidence>
<gene>
    <name evidence="2" type="ORF">DL762_005516</name>
</gene>
<sequence>MIARDQRSYHSLEMALEIQLLLLILTLGAEEDFPEPNGDVTDSPSTELQLWEFWYGVLHAARRIPWADEGRQNKLVRALKARPDPAPPSPMTMPLNRNWILETGTAWSDLVMLGPSACETWNTGCGCGVGWTLPEQQVSANVNAFAARLTASGLAPFSLYRVRALRTAIEEEIVDPSEQNEAHRLTQLGLLLTVAAVWM</sequence>
<keyword evidence="1" id="KW-0732">Signal</keyword>
<dbReference type="EMBL" id="QJNS01000155">
    <property type="protein sequence ID" value="RYO84735.1"/>
    <property type="molecule type" value="Genomic_DNA"/>
</dbReference>
<protein>
    <recommendedName>
        <fullName evidence="4">Transcription factor domain-containing protein</fullName>
    </recommendedName>
</protein>
<feature type="chain" id="PRO_5046602891" description="Transcription factor domain-containing protein" evidence="1">
    <location>
        <begin position="29"/>
        <end position="199"/>
    </location>
</feature>
<dbReference type="InterPro" id="IPR022085">
    <property type="entry name" value="OpdG"/>
</dbReference>
<evidence type="ECO:0000256" key="1">
    <source>
        <dbReference type="SAM" id="SignalP"/>
    </source>
</evidence>
<reference evidence="2 3" key="1">
    <citation type="submission" date="2018-06" db="EMBL/GenBank/DDBJ databases">
        <title>Complete Genomes of Monosporascus.</title>
        <authorList>
            <person name="Robinson A.J."/>
            <person name="Natvig D.O."/>
        </authorList>
    </citation>
    <scope>NUCLEOTIDE SEQUENCE [LARGE SCALE GENOMIC DNA]</scope>
    <source>
        <strain evidence="2 3">CBS 609.92</strain>
    </source>
</reference>
<keyword evidence="3" id="KW-1185">Reference proteome</keyword>
<organism evidence="2 3">
    <name type="scientific">Monosporascus cannonballus</name>
    <dbReference type="NCBI Taxonomy" id="155416"/>
    <lineage>
        <taxon>Eukaryota</taxon>
        <taxon>Fungi</taxon>
        <taxon>Dikarya</taxon>
        <taxon>Ascomycota</taxon>
        <taxon>Pezizomycotina</taxon>
        <taxon>Sordariomycetes</taxon>
        <taxon>Xylariomycetidae</taxon>
        <taxon>Xylariales</taxon>
        <taxon>Xylariales incertae sedis</taxon>
        <taxon>Monosporascus</taxon>
    </lineage>
</organism>